<sequence>MSRGVRWAAGFILMTHGLVHLLVWPGAPLGAPGSDARLRWNGTSWSWEPSWLPPMAIRTVGGVLLAAAILGFLAAGLALLGLPGARRFPLLTSGTGAVCSLLMFGLSWPGLEPDPSEFATGPCLSTAVLGSVALALLLRKWPGLLRGWPRRPVAGNLPGAPPPTNRTA</sequence>
<proteinExistence type="predicted"/>
<evidence type="ECO:0000313" key="3">
    <source>
        <dbReference type="Proteomes" id="UP000198802"/>
    </source>
</evidence>
<name>A0A0S4QF33_9ACTN</name>
<dbReference type="EMBL" id="FAOZ01000002">
    <property type="protein sequence ID" value="CUU54164.1"/>
    <property type="molecule type" value="Genomic_DNA"/>
</dbReference>
<feature type="transmembrane region" description="Helical" evidence="1">
    <location>
        <begin position="88"/>
        <end position="106"/>
    </location>
</feature>
<keyword evidence="3" id="KW-1185">Reference proteome</keyword>
<gene>
    <name evidence="2" type="ORF">Ga0074812_102170</name>
</gene>
<organism evidence="2 3">
    <name type="scientific">Parafrankia irregularis</name>
    <dbReference type="NCBI Taxonomy" id="795642"/>
    <lineage>
        <taxon>Bacteria</taxon>
        <taxon>Bacillati</taxon>
        <taxon>Actinomycetota</taxon>
        <taxon>Actinomycetes</taxon>
        <taxon>Frankiales</taxon>
        <taxon>Frankiaceae</taxon>
        <taxon>Parafrankia</taxon>
    </lineage>
</organism>
<feature type="transmembrane region" description="Helical" evidence="1">
    <location>
        <begin position="7"/>
        <end position="27"/>
    </location>
</feature>
<protein>
    <submittedName>
        <fullName evidence="2">Uncharacterized protein</fullName>
    </submittedName>
</protein>
<dbReference type="AlphaFoldDB" id="A0A0S4QF33"/>
<accession>A0A0S4QF33</accession>
<reference evidence="3" key="1">
    <citation type="submission" date="2015-11" db="EMBL/GenBank/DDBJ databases">
        <authorList>
            <person name="Varghese N."/>
        </authorList>
    </citation>
    <scope>NUCLEOTIDE SEQUENCE [LARGE SCALE GENOMIC DNA]</scope>
    <source>
        <strain evidence="3">DSM 45899</strain>
    </source>
</reference>
<feature type="transmembrane region" description="Helical" evidence="1">
    <location>
        <begin position="55"/>
        <end position="81"/>
    </location>
</feature>
<keyword evidence="1" id="KW-0812">Transmembrane</keyword>
<evidence type="ECO:0000313" key="2">
    <source>
        <dbReference type="EMBL" id="CUU54164.1"/>
    </source>
</evidence>
<keyword evidence="1" id="KW-0472">Membrane</keyword>
<feature type="transmembrane region" description="Helical" evidence="1">
    <location>
        <begin position="118"/>
        <end position="138"/>
    </location>
</feature>
<keyword evidence="1" id="KW-1133">Transmembrane helix</keyword>
<evidence type="ECO:0000256" key="1">
    <source>
        <dbReference type="SAM" id="Phobius"/>
    </source>
</evidence>
<dbReference type="Proteomes" id="UP000198802">
    <property type="component" value="Unassembled WGS sequence"/>
</dbReference>